<evidence type="ECO:0000313" key="10">
    <source>
        <dbReference type="EMBL" id="CAL82863.1"/>
    </source>
</evidence>
<dbReference type="KEGG" id="cbh:CLC_1353"/>
<evidence type="ECO:0000259" key="9">
    <source>
        <dbReference type="Pfam" id="PF06750"/>
    </source>
</evidence>
<dbReference type="Proteomes" id="UP000001986">
    <property type="component" value="Chromosome"/>
</dbReference>
<evidence type="ECO:0000256" key="3">
    <source>
        <dbReference type="ARBA" id="ARBA00022475"/>
    </source>
</evidence>
<dbReference type="GO" id="GO:0004190">
    <property type="term" value="F:aspartic-type endopeptidase activity"/>
    <property type="evidence" value="ECO:0000318"/>
    <property type="project" value="GO_Central"/>
</dbReference>
<comment type="similarity">
    <text evidence="2">Belongs to the peptidase A24 family.</text>
</comment>
<dbReference type="GO" id="GO:0006465">
    <property type="term" value="P:signal peptide processing"/>
    <property type="evidence" value="ECO:0000318"/>
    <property type="project" value="GO_Central"/>
</dbReference>
<dbReference type="Pfam" id="PF01478">
    <property type="entry name" value="Peptidase_A24"/>
    <property type="match status" value="1"/>
</dbReference>
<feature type="transmembrane region" description="Helical" evidence="7">
    <location>
        <begin position="177"/>
        <end position="210"/>
    </location>
</feature>
<dbReference type="InterPro" id="IPR000045">
    <property type="entry name" value="Prepilin_IV_endopep_pep"/>
</dbReference>
<dbReference type="InterPro" id="IPR050882">
    <property type="entry name" value="Prepilin_peptidase/N-MTase"/>
</dbReference>
<feature type="domain" description="Prepilin peptidase A24 N-terminal" evidence="9">
    <location>
        <begin position="7"/>
        <end position="87"/>
    </location>
</feature>
<proteinExistence type="inferred from homology"/>
<evidence type="ECO:0000256" key="4">
    <source>
        <dbReference type="ARBA" id="ARBA00022692"/>
    </source>
</evidence>
<dbReference type="Pfam" id="PF06750">
    <property type="entry name" value="A24_N_bact"/>
    <property type="match status" value="1"/>
</dbReference>
<dbReference type="Gene3D" id="1.20.120.1220">
    <property type="match status" value="1"/>
</dbReference>
<dbReference type="InterPro" id="IPR010627">
    <property type="entry name" value="Prepilin_pept_A24_N"/>
</dbReference>
<comment type="subcellular location">
    <subcellularLocation>
        <location evidence="1">Cell membrane</location>
        <topology evidence="1">Multi-pass membrane protein</topology>
    </subcellularLocation>
</comment>
<evidence type="ECO:0000256" key="5">
    <source>
        <dbReference type="ARBA" id="ARBA00022989"/>
    </source>
</evidence>
<dbReference type="HOGENOM" id="CLU_057101_0_1_9"/>
<dbReference type="KEGG" id="cbo:CBO1316"/>
<evidence type="ECO:0000256" key="6">
    <source>
        <dbReference type="ARBA" id="ARBA00023136"/>
    </source>
</evidence>
<accession>A5I1F1</accession>
<keyword evidence="11" id="KW-1185">Reference proteome</keyword>
<evidence type="ECO:0000256" key="2">
    <source>
        <dbReference type="ARBA" id="ARBA00005801"/>
    </source>
</evidence>
<dbReference type="PANTHER" id="PTHR30487">
    <property type="entry name" value="TYPE 4 PREPILIN-LIKE PROTEINS LEADER PEPTIDE-PROCESSING ENZYME"/>
    <property type="match status" value="1"/>
</dbReference>
<name>A5I1F1_CLOBH</name>
<evidence type="ECO:0000259" key="8">
    <source>
        <dbReference type="Pfam" id="PF01478"/>
    </source>
</evidence>
<keyword evidence="6 7" id="KW-0472">Membrane</keyword>
<dbReference type="PANTHER" id="PTHR30487:SF0">
    <property type="entry name" value="PREPILIN LEADER PEPTIDASE_N-METHYLTRANSFERASE-RELATED"/>
    <property type="match status" value="1"/>
</dbReference>
<reference evidence="10 11" key="1">
    <citation type="journal article" date="2007" name="Genome Res.">
        <title>Genome sequence of a proteolytic (Group I) Clostridium botulinum strain Hall A and comparative analysis of the clostridial genomes.</title>
        <authorList>
            <person name="Sebaihia M."/>
            <person name="Peck M.W."/>
            <person name="Minton N.P."/>
            <person name="Thomson N.R."/>
            <person name="Holden M.T.G."/>
            <person name="Mitchell W.J."/>
            <person name="Carter A.T."/>
            <person name="Bentley S.D."/>
            <person name="Mason D.R."/>
            <person name="Crossman L."/>
            <person name="Paul C.J."/>
            <person name="Ivens A."/>
            <person name="Wells-Bennik M.H.J."/>
            <person name="Davis I.J."/>
            <person name="Cerdeno-Tarraga A.M."/>
            <person name="Churcher C."/>
            <person name="Quail M.A."/>
            <person name="Chillingworth T."/>
            <person name="Feltwell T."/>
            <person name="Fraser A."/>
            <person name="Goodhead I."/>
            <person name="Hance Z."/>
            <person name="Jagels K."/>
            <person name="Larke N."/>
            <person name="Maddison M."/>
            <person name="Moule S."/>
            <person name="Mungall K."/>
            <person name="Norbertczak H."/>
            <person name="Rabbinowitsch E."/>
            <person name="Sanders M."/>
            <person name="Simmonds M."/>
            <person name="White B."/>
            <person name="Whithead S."/>
            <person name="Parkhill J."/>
        </authorList>
    </citation>
    <scope>NUCLEOTIDE SEQUENCE [LARGE SCALE GENOMIC DNA]</scope>
    <source>
        <strain evidence="11">Hall / ATCC 3502 / NCTC 13319 / Type A [Sanger]</strain>
    </source>
</reference>
<keyword evidence="5 7" id="KW-1133">Transmembrane helix</keyword>
<dbReference type="PATRIC" id="fig|413999.7.peg.1299"/>
<feature type="transmembrane region" description="Helical" evidence="7">
    <location>
        <begin position="119"/>
        <end position="137"/>
    </location>
</feature>
<keyword evidence="4 7" id="KW-0812">Transmembrane</keyword>
<feature type="transmembrane region" description="Helical" evidence="7">
    <location>
        <begin position="222"/>
        <end position="247"/>
    </location>
</feature>
<keyword evidence="3" id="KW-1003">Cell membrane</keyword>
<protein>
    <submittedName>
        <fullName evidence="10">Type IV prepilin signal peptidase</fullName>
    </submittedName>
</protein>
<feature type="transmembrane region" description="Helical" evidence="7">
    <location>
        <begin position="96"/>
        <end position="113"/>
    </location>
</feature>
<evidence type="ECO:0000256" key="1">
    <source>
        <dbReference type="ARBA" id="ARBA00004651"/>
    </source>
</evidence>
<dbReference type="AlphaFoldDB" id="A5I1F1"/>
<evidence type="ECO:0000256" key="7">
    <source>
        <dbReference type="SAM" id="Phobius"/>
    </source>
</evidence>
<evidence type="ECO:0000313" key="11">
    <source>
        <dbReference type="Proteomes" id="UP000001986"/>
    </source>
</evidence>
<gene>
    <name evidence="10" type="ordered locus">CBO1316</name>
</gene>
<feature type="domain" description="Prepilin type IV endopeptidase peptidase" evidence="8">
    <location>
        <begin position="100"/>
        <end position="206"/>
    </location>
</feature>
<dbReference type="EMBL" id="AM412317">
    <property type="protein sequence ID" value="CAL82863.1"/>
    <property type="molecule type" value="Genomic_DNA"/>
</dbReference>
<sequence length="255" mass="28786">MNIIVLILGIIIGSFLNVCIYRIPKGESIIFPPSYCEKCGVNIKIYNLIPVVSYIFLRGRCKCCKNKISLRYPLVELLTGILFLSIYHLCGLNFSFIKYIIFVSFIIVIGFIDLDTTDVYSKITISAMIIGVIYILIEKFYFGYGIKTYMYAVLLCTTAIGTIIFTTEGMGSGDLDIYIVVSLFLGLKITAMTLFFSFIFGALIGIFLIISKRKTKKDYMPFGPFIAMASIFSILFGDKVSLLYISFITNCFLNR</sequence>
<feature type="transmembrane region" description="Helical" evidence="7">
    <location>
        <begin position="6"/>
        <end position="23"/>
    </location>
</feature>
<feature type="transmembrane region" description="Helical" evidence="7">
    <location>
        <begin position="149"/>
        <end position="165"/>
    </location>
</feature>
<dbReference type="GO" id="GO:0005886">
    <property type="term" value="C:plasma membrane"/>
    <property type="evidence" value="ECO:0000318"/>
    <property type="project" value="GO_Central"/>
</dbReference>
<accession>A7G354</accession>
<organism evidence="10 11">
    <name type="scientific">Clostridium botulinum (strain Hall / ATCC 3502 / NCTC 13319 / Type A)</name>
    <dbReference type="NCBI Taxonomy" id="441771"/>
    <lineage>
        <taxon>Bacteria</taxon>
        <taxon>Bacillati</taxon>
        <taxon>Bacillota</taxon>
        <taxon>Clostridia</taxon>
        <taxon>Eubacteriales</taxon>
        <taxon>Clostridiaceae</taxon>
        <taxon>Clostridium</taxon>
    </lineage>
</organism>
<feature type="transmembrane region" description="Helical" evidence="7">
    <location>
        <begin position="69"/>
        <end position="89"/>
    </location>
</feature>
<dbReference type="RefSeq" id="WP_011948927.1">
    <property type="nucleotide sequence ID" value="NC_009698.1"/>
</dbReference>
<dbReference type="GeneID" id="5185571"/>